<keyword evidence="17" id="KW-1185">Reference proteome</keyword>
<dbReference type="GO" id="GO:0003677">
    <property type="term" value="F:DNA binding"/>
    <property type="evidence" value="ECO:0007669"/>
    <property type="project" value="UniProtKB-UniRule"/>
</dbReference>
<evidence type="ECO:0000256" key="14">
    <source>
        <dbReference type="SAM" id="MobiDB-lite"/>
    </source>
</evidence>
<evidence type="ECO:0000256" key="3">
    <source>
        <dbReference type="ARBA" id="ARBA00022737"/>
    </source>
</evidence>
<dbReference type="GO" id="GO:0045892">
    <property type="term" value="P:negative regulation of DNA-templated transcription"/>
    <property type="evidence" value="ECO:0007669"/>
    <property type="project" value="TreeGrafter"/>
</dbReference>
<dbReference type="GO" id="GO:0003682">
    <property type="term" value="F:chromatin binding"/>
    <property type="evidence" value="ECO:0007669"/>
    <property type="project" value="TreeGrafter"/>
</dbReference>
<evidence type="ECO:0000256" key="2">
    <source>
        <dbReference type="ARBA" id="ARBA00022723"/>
    </source>
</evidence>
<evidence type="ECO:0000256" key="11">
    <source>
        <dbReference type="PROSITE-ProRule" id="PRU00309"/>
    </source>
</evidence>
<dbReference type="GO" id="GO:0006325">
    <property type="term" value="P:chromatin organization"/>
    <property type="evidence" value="ECO:0007669"/>
    <property type="project" value="UniProtKB-KW"/>
</dbReference>
<evidence type="ECO:0000256" key="13">
    <source>
        <dbReference type="PROSITE-ProRule" id="PRU00459"/>
    </source>
</evidence>
<dbReference type="AlphaFoldDB" id="A0A6P8F0R8"/>
<evidence type="ECO:0000313" key="18">
    <source>
        <dbReference type="RefSeq" id="XP_031416727.1"/>
    </source>
</evidence>
<keyword evidence="4 12" id="KW-0863">Zinc-finger</keyword>
<evidence type="ECO:0000256" key="12">
    <source>
        <dbReference type="PROSITE-ProRule" id="PRU00367"/>
    </source>
</evidence>
<organism evidence="17 18">
    <name type="scientific">Clupea harengus</name>
    <name type="common">Atlantic herring</name>
    <dbReference type="NCBI Taxonomy" id="7950"/>
    <lineage>
        <taxon>Eukaryota</taxon>
        <taxon>Metazoa</taxon>
        <taxon>Chordata</taxon>
        <taxon>Craniata</taxon>
        <taxon>Vertebrata</taxon>
        <taxon>Euteleostomi</taxon>
        <taxon>Actinopterygii</taxon>
        <taxon>Neopterygii</taxon>
        <taxon>Teleostei</taxon>
        <taxon>Clupei</taxon>
        <taxon>Clupeiformes</taxon>
        <taxon>Clupeoidei</taxon>
        <taxon>Clupeidae</taxon>
        <taxon>Clupea</taxon>
    </lineage>
</organism>
<dbReference type="InterPro" id="IPR006612">
    <property type="entry name" value="THAP_Znf"/>
</dbReference>
<keyword evidence="9" id="KW-0804">Transcription</keyword>
<dbReference type="InterPro" id="IPR004092">
    <property type="entry name" value="Mbt"/>
</dbReference>
<dbReference type="Gene3D" id="2.30.30.140">
    <property type="match status" value="4"/>
</dbReference>
<feature type="repeat" description="MBT" evidence="13">
    <location>
        <begin position="383"/>
        <end position="489"/>
    </location>
</feature>
<dbReference type="Pfam" id="PF21319">
    <property type="entry name" value="zf-FCS_1"/>
    <property type="match status" value="1"/>
</dbReference>
<sequence length="830" mass="93008">MPNRCCAYGCGKSYDQNVTLFRFPKEPEDFNKWQKQVQRTRSNWFAKPFSHLCNEHFGKECFEPRSNAVNKTMGNKGLKLKEGAVPTVFIRPPCRACGGHGSCCPVCTPKGKRQGLCIEPRDAGTDDGLKWAPVFGSSDYDETEEEEEEEEDDDDDEDEEEPMEGEEEMEPFDEREKDLPAVCEMCGITGTKGNFYSSTKRFCSVSCSRSFSSNSRKASILARLQGKPPSRNATVLNKTGFTGGHLPQTLLPPQDTPAIREDGEKVATGSFDWGGYLDKHNSPAASVSSFRHVPLTDKWDDIRKGIKVEIVNNKATLHSKVYWIATVLKLAGYDVKLRFEGFEEDSSHDFWCNLGSADIHPIGWCAVNSKLLVPPLTMHQQLEDWKTYLMKNLVGTHTLPVDFHITLADAMRCPFRQGMRVEVVDRALVSRTRLAMVDTVIGGRLRLLYVEGGQVAKDQEYADFWCHIYSPLVHPVGWSHSVGHLIKDAEYPEQSPALCKFSESFPSLFKKSRTVFMEGGFFEEGMKLEAIDPLNLGNICVATVRKVLLDGYIMVGIDGVEIGDGSDWFCYHASSHAVLPTGYCDKNDIPLTLPPGHQLATFSWVKYLEESGAVAAPKRLFNTDEVGHGFIRGMKLEAVDLMEPRLVCVATVQRCVGRLLLLHFDGWESEFDQWVDCESPDIYPVGWCKLHGYQLQAPVSQEPLLGQERKKTNRPYSGKKSKSALSNRQPDGIERKRMVKRKSSSTTPPKQPQAQDEAPSSDSQVAIDQVMQLKTEPEEEPKEEIIAVQVKVEEMETETPISCYPSGTETDTPELPVVVKQEEGVTKEEV</sequence>
<evidence type="ECO:0000256" key="1">
    <source>
        <dbReference type="ARBA" id="ARBA00004123"/>
    </source>
</evidence>
<dbReference type="RefSeq" id="XP_031416727.1">
    <property type="nucleotide sequence ID" value="XM_031560867.2"/>
</dbReference>
<dbReference type="PANTHER" id="PTHR12247:SF64">
    <property type="entry name" value="LETHAL(3)MALIGNANT BRAIN TUMOR-LIKE PROTEIN 2"/>
    <property type="match status" value="1"/>
</dbReference>
<accession>A0A6P8F0R8</accession>
<dbReference type="PANTHER" id="PTHR12247">
    <property type="entry name" value="POLYCOMB GROUP PROTEIN"/>
    <property type="match status" value="1"/>
</dbReference>
<evidence type="ECO:0000313" key="17">
    <source>
        <dbReference type="Proteomes" id="UP000515152"/>
    </source>
</evidence>
<dbReference type="InterPro" id="IPR038603">
    <property type="entry name" value="Znf_FCS_sf"/>
</dbReference>
<dbReference type="PROSITE" id="PS51079">
    <property type="entry name" value="MBT"/>
    <property type="match status" value="4"/>
</dbReference>
<dbReference type="InterPro" id="IPR050548">
    <property type="entry name" value="PcG_chromatin_remod_factors"/>
</dbReference>
<feature type="region of interest" description="Disordered" evidence="14">
    <location>
        <begin position="702"/>
        <end position="782"/>
    </location>
</feature>
<feature type="compositionally biased region" description="Basic residues" evidence="14">
    <location>
        <begin position="711"/>
        <end position="722"/>
    </location>
</feature>
<evidence type="ECO:0000256" key="10">
    <source>
        <dbReference type="ARBA" id="ARBA00023242"/>
    </source>
</evidence>
<dbReference type="GeneID" id="105888739"/>
<keyword evidence="7" id="KW-0805">Transcription regulation</keyword>
<comment type="subcellular location">
    <subcellularLocation>
        <location evidence="1">Nucleus</location>
    </subcellularLocation>
</comment>
<proteinExistence type="predicted"/>
<feature type="region of interest" description="Disordered" evidence="14">
    <location>
        <begin position="128"/>
        <end position="176"/>
    </location>
</feature>
<feature type="compositionally biased region" description="Polar residues" evidence="14">
    <location>
        <begin position="744"/>
        <end position="766"/>
    </location>
</feature>
<name>A0A6P8F0R8_CLUHA</name>
<dbReference type="SMART" id="SM00980">
    <property type="entry name" value="THAP"/>
    <property type="match status" value="1"/>
</dbReference>
<evidence type="ECO:0000259" key="16">
    <source>
        <dbReference type="PROSITE" id="PS51024"/>
    </source>
</evidence>
<keyword evidence="10" id="KW-0539">Nucleus</keyword>
<dbReference type="CTD" id="83746"/>
<dbReference type="PROSITE" id="PS50950">
    <property type="entry name" value="ZF_THAP"/>
    <property type="match status" value="1"/>
</dbReference>
<dbReference type="PROSITE" id="PS51024">
    <property type="entry name" value="ZF_FCS"/>
    <property type="match status" value="1"/>
</dbReference>
<keyword evidence="3" id="KW-0677">Repeat</keyword>
<keyword evidence="2" id="KW-0479">Metal-binding</keyword>
<feature type="domain" description="THAP-type" evidence="15">
    <location>
        <begin position="1"/>
        <end position="89"/>
    </location>
</feature>
<dbReference type="Pfam" id="PF05485">
    <property type="entry name" value="THAP"/>
    <property type="match status" value="1"/>
</dbReference>
<evidence type="ECO:0000256" key="5">
    <source>
        <dbReference type="ARBA" id="ARBA00022833"/>
    </source>
</evidence>
<dbReference type="SUPFAM" id="SSF63748">
    <property type="entry name" value="Tudor/PWWP/MBT"/>
    <property type="match status" value="4"/>
</dbReference>
<feature type="repeat" description="MBT" evidence="13">
    <location>
        <begin position="271"/>
        <end position="375"/>
    </location>
</feature>
<dbReference type="OrthoDB" id="5800688at2759"/>
<feature type="repeat" description="MBT" evidence="13">
    <location>
        <begin position="491"/>
        <end position="594"/>
    </location>
</feature>
<evidence type="ECO:0000256" key="4">
    <source>
        <dbReference type="ARBA" id="ARBA00022771"/>
    </source>
</evidence>
<dbReference type="CDD" id="cd20100">
    <property type="entry name" value="MBT_dSfmbt-like_rpt4"/>
    <property type="match status" value="1"/>
</dbReference>
<dbReference type="Proteomes" id="UP000515152">
    <property type="component" value="Chromosome 23"/>
</dbReference>
<dbReference type="KEGG" id="char:105888739"/>
<dbReference type="GO" id="GO:0005634">
    <property type="term" value="C:nucleus"/>
    <property type="evidence" value="ECO:0007669"/>
    <property type="project" value="UniProtKB-SubCell"/>
</dbReference>
<gene>
    <name evidence="18" type="primary">l3mbtl2</name>
</gene>
<keyword evidence="6" id="KW-0156">Chromatin regulator</keyword>
<evidence type="ECO:0000259" key="15">
    <source>
        <dbReference type="PROSITE" id="PS50950"/>
    </source>
</evidence>
<dbReference type="SUPFAM" id="SSF57716">
    <property type="entry name" value="Glucocorticoid receptor-like (DNA-binding domain)"/>
    <property type="match status" value="1"/>
</dbReference>
<evidence type="ECO:0000256" key="6">
    <source>
        <dbReference type="ARBA" id="ARBA00022853"/>
    </source>
</evidence>
<evidence type="ECO:0000256" key="7">
    <source>
        <dbReference type="ARBA" id="ARBA00023015"/>
    </source>
</evidence>
<dbReference type="SMART" id="SM00692">
    <property type="entry name" value="DM3"/>
    <property type="match status" value="1"/>
</dbReference>
<dbReference type="GO" id="GO:0008270">
    <property type="term" value="F:zinc ion binding"/>
    <property type="evidence" value="ECO:0007669"/>
    <property type="project" value="UniProtKB-KW"/>
</dbReference>
<reference evidence="18" key="1">
    <citation type="submission" date="2025-08" db="UniProtKB">
        <authorList>
            <consortium name="RefSeq"/>
        </authorList>
    </citation>
    <scope>IDENTIFICATION</scope>
</reference>
<evidence type="ECO:0000256" key="9">
    <source>
        <dbReference type="ARBA" id="ARBA00023163"/>
    </source>
</evidence>
<feature type="domain" description="FCS-type" evidence="16">
    <location>
        <begin position="174"/>
        <end position="209"/>
    </location>
</feature>
<dbReference type="Pfam" id="PF02820">
    <property type="entry name" value="MBT"/>
    <property type="match status" value="4"/>
</dbReference>
<feature type="repeat" description="MBT" evidence="13">
    <location>
        <begin position="602"/>
        <end position="698"/>
    </location>
</feature>
<dbReference type="SMART" id="SM00561">
    <property type="entry name" value="MBT"/>
    <property type="match status" value="4"/>
</dbReference>
<feature type="compositionally biased region" description="Acidic residues" evidence="14">
    <location>
        <begin position="139"/>
        <end position="171"/>
    </location>
</feature>
<dbReference type="InterPro" id="IPR012313">
    <property type="entry name" value="Znf_FCS"/>
</dbReference>
<dbReference type="GO" id="GO:0042393">
    <property type="term" value="F:histone binding"/>
    <property type="evidence" value="ECO:0007669"/>
    <property type="project" value="TreeGrafter"/>
</dbReference>
<keyword evidence="8 11" id="KW-0238">DNA-binding</keyword>
<protein>
    <submittedName>
        <fullName evidence="18">Lethal(3)malignant brain tumor-like protein 2 isoform X1</fullName>
    </submittedName>
</protein>
<dbReference type="Gene3D" id="3.30.60.160">
    <property type="match status" value="1"/>
</dbReference>
<keyword evidence="5" id="KW-0862">Zinc</keyword>
<evidence type="ECO:0000256" key="8">
    <source>
        <dbReference type="ARBA" id="ARBA00023125"/>
    </source>
</evidence>